<feature type="binding site" evidence="9">
    <location>
        <begin position="14"/>
        <end position="16"/>
    </location>
    <ligand>
        <name>substrate</name>
    </ligand>
</feature>
<dbReference type="OrthoDB" id="415590at2759"/>
<feature type="binding site" evidence="9">
    <location>
        <begin position="249"/>
        <end position="254"/>
    </location>
    <ligand>
        <name>ATP</name>
        <dbReference type="ChEBI" id="CHEBI:30616"/>
    </ligand>
</feature>
<evidence type="ECO:0000256" key="6">
    <source>
        <dbReference type="ARBA" id="ARBA00022842"/>
    </source>
</evidence>
<comment type="catalytic activity">
    <reaction evidence="9">
        <text>D-ribose + ATP = D-ribose 5-phosphate + ADP + H(+)</text>
        <dbReference type="Rhea" id="RHEA:13697"/>
        <dbReference type="ChEBI" id="CHEBI:15378"/>
        <dbReference type="ChEBI" id="CHEBI:30616"/>
        <dbReference type="ChEBI" id="CHEBI:47013"/>
        <dbReference type="ChEBI" id="CHEBI:78346"/>
        <dbReference type="ChEBI" id="CHEBI:456216"/>
        <dbReference type="EC" id="2.7.1.15"/>
    </reaction>
</comment>
<feature type="binding site" evidence="9">
    <location>
        <position position="280"/>
    </location>
    <ligand>
        <name>K(+)</name>
        <dbReference type="ChEBI" id="CHEBI:29103"/>
    </ligand>
</feature>
<comment type="subunit">
    <text evidence="9">Homodimer.</text>
</comment>
<feature type="binding site" evidence="9">
    <location>
        <position position="282"/>
    </location>
    <ligand>
        <name>K(+)</name>
        <dbReference type="ChEBI" id="CHEBI:29103"/>
    </ligand>
</feature>
<evidence type="ECO:0000256" key="3">
    <source>
        <dbReference type="ARBA" id="ARBA00022741"/>
    </source>
</evidence>
<dbReference type="GO" id="GO:0004747">
    <property type="term" value="F:ribokinase activity"/>
    <property type="evidence" value="ECO:0007669"/>
    <property type="project" value="UniProtKB-UniRule"/>
</dbReference>
<dbReference type="PRINTS" id="PR00990">
    <property type="entry name" value="RIBOKINASE"/>
</dbReference>
<dbReference type="AlphaFoldDB" id="A0A166FZL6"/>
<evidence type="ECO:0000313" key="11">
    <source>
        <dbReference type="EMBL" id="KZP17044.1"/>
    </source>
</evidence>
<dbReference type="Gene3D" id="3.40.1190.20">
    <property type="match status" value="1"/>
</dbReference>
<evidence type="ECO:0000259" key="10">
    <source>
        <dbReference type="Pfam" id="PF00294"/>
    </source>
</evidence>
<accession>A0A166FZL6</accession>
<feature type="binding site" evidence="9">
    <location>
        <position position="336"/>
    </location>
    <ligand>
        <name>K(+)</name>
        <dbReference type="ChEBI" id="CHEBI:29103"/>
    </ligand>
</feature>
<dbReference type="HAMAP" id="MF_01987">
    <property type="entry name" value="Ribokinase"/>
    <property type="match status" value="1"/>
</dbReference>
<keyword evidence="6 9" id="KW-0460">Magnesium</keyword>
<feature type="binding site" evidence="9">
    <location>
        <position position="331"/>
    </location>
    <ligand>
        <name>K(+)</name>
        <dbReference type="ChEBI" id="CHEBI:29103"/>
    </ligand>
</feature>
<evidence type="ECO:0000256" key="1">
    <source>
        <dbReference type="ARBA" id="ARBA00022679"/>
    </source>
</evidence>
<feature type="binding site" evidence="9">
    <location>
        <begin position="285"/>
        <end position="286"/>
    </location>
    <ligand>
        <name>ATP</name>
        <dbReference type="ChEBI" id="CHEBI:30616"/>
    </ligand>
</feature>
<keyword evidence="4 9" id="KW-0418">Kinase</keyword>
<keyword evidence="1 9" id="KW-0808">Transferase</keyword>
<dbReference type="CDD" id="cd01174">
    <property type="entry name" value="ribokinase"/>
    <property type="match status" value="1"/>
</dbReference>
<dbReference type="Proteomes" id="UP000076532">
    <property type="component" value="Unassembled WGS sequence"/>
</dbReference>
<comment type="subcellular location">
    <subcellularLocation>
        <location evidence="9">Cytoplasm</location>
    </subcellularLocation>
    <subcellularLocation>
        <location evidence="9">Nucleus</location>
    </subcellularLocation>
</comment>
<protein>
    <recommendedName>
        <fullName evidence="9">Ribokinase</fullName>
        <shortName evidence="9">RK</shortName>
        <ecNumber evidence="9">2.7.1.15</ecNumber>
    </recommendedName>
</protein>
<dbReference type="UniPathway" id="UPA00916">
    <property type="reaction ID" value="UER00889"/>
</dbReference>
<feature type="binding site" evidence="9">
    <location>
        <position position="325"/>
    </location>
    <ligand>
        <name>ATP</name>
        <dbReference type="ChEBI" id="CHEBI:30616"/>
    </ligand>
</feature>
<evidence type="ECO:0000256" key="4">
    <source>
        <dbReference type="ARBA" id="ARBA00022777"/>
    </source>
</evidence>
<evidence type="ECO:0000256" key="7">
    <source>
        <dbReference type="ARBA" id="ARBA00022958"/>
    </source>
</evidence>
<evidence type="ECO:0000313" key="13">
    <source>
        <dbReference type="Proteomes" id="UP000076532"/>
    </source>
</evidence>
<comment type="caution">
    <text evidence="9">Lacks conserved residue(s) required for the propagation of feature annotation.</text>
</comment>
<dbReference type="EC" id="2.7.1.15" evidence="9"/>
<dbReference type="PANTHER" id="PTHR10584:SF166">
    <property type="entry name" value="RIBOKINASE"/>
    <property type="match status" value="1"/>
</dbReference>
<dbReference type="InterPro" id="IPR002139">
    <property type="entry name" value="Ribo/fructo_kinase"/>
</dbReference>
<evidence type="ECO:0000256" key="2">
    <source>
        <dbReference type="ARBA" id="ARBA00022723"/>
    </source>
</evidence>
<name>A0A166FZL6_9AGAM</name>
<comment type="cofactor">
    <cofactor evidence="9">
        <name>Mg(2+)</name>
        <dbReference type="ChEBI" id="CHEBI:18420"/>
    </cofactor>
    <text evidence="9">Requires a divalent cation, most likely magnesium in vivo, as an electrophilic catalyst to aid phosphoryl group transfer. It is the chelate of the metal and the nucleotide that is the actual substrate.</text>
</comment>
<dbReference type="GO" id="GO:0005737">
    <property type="term" value="C:cytoplasm"/>
    <property type="evidence" value="ECO:0007669"/>
    <property type="project" value="UniProtKB-SubCell"/>
</dbReference>
<reference evidence="12 13" key="1">
    <citation type="journal article" date="2016" name="Mol. Biol. Evol.">
        <title>Comparative Genomics of Early-Diverging Mushroom-Forming Fungi Provides Insights into the Origins of Lignocellulose Decay Capabilities.</title>
        <authorList>
            <person name="Nagy L.G."/>
            <person name="Riley R."/>
            <person name="Tritt A."/>
            <person name="Adam C."/>
            <person name="Daum C."/>
            <person name="Floudas D."/>
            <person name="Sun H."/>
            <person name="Yadav J.S."/>
            <person name="Pangilinan J."/>
            <person name="Larsson K.H."/>
            <person name="Matsuura K."/>
            <person name="Barry K."/>
            <person name="Labutti K."/>
            <person name="Kuo R."/>
            <person name="Ohm R.A."/>
            <person name="Bhattacharya S.S."/>
            <person name="Shirouzu T."/>
            <person name="Yoshinaga Y."/>
            <person name="Martin F.M."/>
            <person name="Grigoriev I.V."/>
            <person name="Hibbett D.S."/>
        </authorList>
    </citation>
    <scope>NUCLEOTIDE SEQUENCE [LARGE SCALE GENOMIC DNA]</scope>
    <source>
        <strain evidence="12 13">CBS 109695</strain>
    </source>
</reference>
<dbReference type="GO" id="GO:0005524">
    <property type="term" value="F:ATP binding"/>
    <property type="evidence" value="ECO:0007669"/>
    <property type="project" value="UniProtKB-UniRule"/>
</dbReference>
<organism evidence="12 13">
    <name type="scientific">Athelia psychrophila</name>
    <dbReference type="NCBI Taxonomy" id="1759441"/>
    <lineage>
        <taxon>Eukaryota</taxon>
        <taxon>Fungi</taxon>
        <taxon>Dikarya</taxon>
        <taxon>Basidiomycota</taxon>
        <taxon>Agaricomycotina</taxon>
        <taxon>Agaricomycetes</taxon>
        <taxon>Agaricomycetidae</taxon>
        <taxon>Atheliales</taxon>
        <taxon>Atheliaceae</taxon>
        <taxon>Athelia</taxon>
    </lineage>
</organism>
<dbReference type="InterPro" id="IPR011611">
    <property type="entry name" value="PfkB_dom"/>
</dbReference>
<evidence type="ECO:0000256" key="5">
    <source>
        <dbReference type="ARBA" id="ARBA00022840"/>
    </source>
</evidence>
<dbReference type="GO" id="GO:0005634">
    <property type="term" value="C:nucleus"/>
    <property type="evidence" value="ECO:0007669"/>
    <property type="project" value="UniProtKB-SubCell"/>
</dbReference>
<keyword evidence="5 9" id="KW-0067">ATP-binding</keyword>
<keyword evidence="8 9" id="KW-0119">Carbohydrate metabolism</keyword>
<gene>
    <name evidence="12" type="ORF">FIBSPDRAFT_911977</name>
    <name evidence="11" type="ORF">FIBSPDRAFT_912089</name>
</gene>
<keyword evidence="9" id="KW-0963">Cytoplasm</keyword>
<dbReference type="SUPFAM" id="SSF53613">
    <property type="entry name" value="Ribokinase-like"/>
    <property type="match status" value="1"/>
</dbReference>
<dbReference type="GO" id="GO:0046872">
    <property type="term" value="F:metal ion binding"/>
    <property type="evidence" value="ECO:0007669"/>
    <property type="project" value="UniProtKB-KW"/>
</dbReference>
<feature type="binding site" evidence="9">
    <location>
        <position position="137"/>
    </location>
    <ligand>
        <name>substrate</name>
    </ligand>
</feature>
<evidence type="ECO:0000313" key="12">
    <source>
        <dbReference type="EMBL" id="KZP17326.1"/>
    </source>
</evidence>
<evidence type="ECO:0000256" key="8">
    <source>
        <dbReference type="ARBA" id="ARBA00023277"/>
    </source>
</evidence>
<dbReference type="EMBL" id="KV417583">
    <property type="protein sequence ID" value="KZP17326.1"/>
    <property type="molecule type" value="Genomic_DNA"/>
</dbReference>
<keyword evidence="13" id="KW-1185">Reference proteome</keyword>
<feature type="binding site" evidence="9">
    <location>
        <begin position="42"/>
        <end position="46"/>
    </location>
    <ligand>
        <name>substrate</name>
    </ligand>
</feature>
<dbReference type="InterPro" id="IPR029056">
    <property type="entry name" value="Ribokinase-like"/>
</dbReference>
<feature type="domain" description="Carbohydrate kinase PfkB" evidence="10">
    <location>
        <begin position="7"/>
        <end position="197"/>
    </location>
</feature>
<keyword evidence="2 9" id="KW-0479">Metal-binding</keyword>
<comment type="pathway">
    <text evidence="9">Carbohydrate metabolism; D-ribose degradation; D-ribose 5-phosphate from beta-D-ribopyranose: step 2/2.</text>
</comment>
<dbReference type="STRING" id="436010.A0A166FZL6"/>
<comment type="similarity">
    <text evidence="9">Belongs to the carbohydrate kinase PfkB family. Ribokinase subfamily.</text>
</comment>
<keyword evidence="7 9" id="KW-0630">Potassium</keyword>
<feature type="binding site" evidence="9">
    <location>
        <position position="340"/>
    </location>
    <ligand>
        <name>K(+)</name>
        <dbReference type="ChEBI" id="CHEBI:29103"/>
    </ligand>
</feature>
<feature type="active site" description="Proton acceptor" evidence="9">
    <location>
        <position position="286"/>
    </location>
</feature>
<dbReference type="PANTHER" id="PTHR10584">
    <property type="entry name" value="SUGAR KINASE"/>
    <property type="match status" value="1"/>
</dbReference>
<dbReference type="InterPro" id="IPR011877">
    <property type="entry name" value="Ribokinase"/>
</dbReference>
<keyword evidence="3 9" id="KW-0547">Nucleotide-binding</keyword>
<feature type="binding site" evidence="9">
    <location>
        <position position="334"/>
    </location>
    <ligand>
        <name>K(+)</name>
        <dbReference type="ChEBI" id="CHEBI:29103"/>
    </ligand>
</feature>
<dbReference type="Pfam" id="PF00294">
    <property type="entry name" value="PfkB"/>
    <property type="match status" value="1"/>
</dbReference>
<keyword evidence="9" id="KW-0539">Nucleus</keyword>
<feature type="binding site" evidence="9">
    <location>
        <position position="286"/>
    </location>
    <ligand>
        <name>substrate</name>
    </ligand>
</feature>
<feature type="binding site" evidence="9">
    <location>
        <position position="187"/>
    </location>
    <ligand>
        <name>ATP</name>
        <dbReference type="ChEBI" id="CHEBI:30616"/>
    </ligand>
</feature>
<comment type="activity regulation">
    <text evidence="9">Activated by a monovalent cation that binds near, but not in, the active site. The most likely occupant of the site in vivo is potassium. Ion binding induces a conformational change that may alter substrate affinity.</text>
</comment>
<comment type="function">
    <text evidence="9">Catalyzes the phosphorylation of ribose at O-5 in a reaction requiring ATP and magnesium. The resulting D-ribose-5-phosphate can then be used either for sythesis of nucleotides, histidine, and tryptophan, or as a component of the pentose phosphate pathway.</text>
</comment>
<sequence length="350" mass="37175">MSSAPRCLVRGSINVDEFFHVKDIVRPGETISSSSLSKRSGGKGANQAVAVAKAGGAVSLVGAIGPDGDSVKDNIAQFGVDVQGIELVQEPTGRAIIQLTEGGENSIILFKGANHATLAAPTTSSFEPYTHMLLQNEIPFETTLEYLSMSKHSQRPITVTYNPSPMPTPAQISGEIRWDCIDWLVVNEGEARELLAAFTDAPPPDITRLSLTTDEPLPKLLATQLQPYLDLLSQFASSPLFKYVNIACTLGPLGVLAHLPFVDGGCVLFEPGARVDVVVDTTGAGDCWTGYLVAGLMRIDESHARASVEAELSVQEARSLLKESNVAAALCVAKNGAMESFPDRTAVITP</sequence>
<evidence type="ECO:0000256" key="9">
    <source>
        <dbReference type="HAMAP-Rule" id="MF_03215"/>
    </source>
</evidence>
<proteinExistence type="inferred from homology"/>
<dbReference type="EMBL" id="KV417587">
    <property type="protein sequence ID" value="KZP17044.1"/>
    <property type="molecule type" value="Genomic_DNA"/>
</dbReference>
<dbReference type="GO" id="GO:0019303">
    <property type="term" value="P:D-ribose catabolic process"/>
    <property type="evidence" value="ECO:0007669"/>
    <property type="project" value="UniProtKB-UniRule"/>
</dbReference>